<dbReference type="PROSITE" id="PS50144">
    <property type="entry name" value="MATH"/>
    <property type="match status" value="1"/>
</dbReference>
<dbReference type="SUPFAM" id="SSF49599">
    <property type="entry name" value="TRAF domain-like"/>
    <property type="match status" value="1"/>
</dbReference>
<dbReference type="EMBL" id="MNCJ02000318">
    <property type="protein sequence ID" value="KAF5814427.1"/>
    <property type="molecule type" value="Genomic_DNA"/>
</dbReference>
<evidence type="ECO:0000259" key="1">
    <source>
        <dbReference type="PROSITE" id="PS50144"/>
    </source>
</evidence>
<dbReference type="Pfam" id="PF22486">
    <property type="entry name" value="MATH_2"/>
    <property type="match status" value="1"/>
</dbReference>
<evidence type="ECO:0000313" key="2">
    <source>
        <dbReference type="EMBL" id="KAF5814427.1"/>
    </source>
</evidence>
<dbReference type="InterPro" id="IPR008974">
    <property type="entry name" value="TRAF-like"/>
</dbReference>
<dbReference type="GO" id="GO:0004843">
    <property type="term" value="F:cysteine-type deubiquitinase activity"/>
    <property type="evidence" value="ECO:0007669"/>
    <property type="project" value="UniProtKB-EC"/>
</dbReference>
<dbReference type="Proteomes" id="UP000215914">
    <property type="component" value="Unassembled WGS sequence"/>
</dbReference>
<dbReference type="AlphaFoldDB" id="A0A9K3JGB7"/>
<evidence type="ECO:0000313" key="3">
    <source>
        <dbReference type="Proteomes" id="UP000215914"/>
    </source>
</evidence>
<reference evidence="2" key="2">
    <citation type="submission" date="2020-06" db="EMBL/GenBank/DDBJ databases">
        <title>Helianthus annuus Genome sequencing and assembly Release 2.</title>
        <authorList>
            <person name="Gouzy J."/>
            <person name="Langlade N."/>
            <person name="Munos S."/>
        </authorList>
    </citation>
    <scope>NUCLEOTIDE SEQUENCE</scope>
    <source>
        <tissue evidence="2">Leaves</tissue>
    </source>
</reference>
<reference evidence="2" key="1">
    <citation type="journal article" date="2017" name="Nature">
        <title>The sunflower genome provides insights into oil metabolism, flowering and Asterid evolution.</title>
        <authorList>
            <person name="Badouin H."/>
            <person name="Gouzy J."/>
            <person name="Grassa C.J."/>
            <person name="Murat F."/>
            <person name="Staton S.E."/>
            <person name="Cottret L."/>
            <person name="Lelandais-Briere C."/>
            <person name="Owens G.L."/>
            <person name="Carrere S."/>
            <person name="Mayjonade B."/>
            <person name="Legrand L."/>
            <person name="Gill N."/>
            <person name="Kane N.C."/>
            <person name="Bowers J.E."/>
            <person name="Hubner S."/>
            <person name="Bellec A."/>
            <person name="Berard A."/>
            <person name="Berges H."/>
            <person name="Blanchet N."/>
            <person name="Boniface M.C."/>
            <person name="Brunel D."/>
            <person name="Catrice O."/>
            <person name="Chaidir N."/>
            <person name="Claudel C."/>
            <person name="Donnadieu C."/>
            <person name="Faraut T."/>
            <person name="Fievet G."/>
            <person name="Helmstetter N."/>
            <person name="King M."/>
            <person name="Knapp S.J."/>
            <person name="Lai Z."/>
            <person name="Le Paslier M.C."/>
            <person name="Lippi Y."/>
            <person name="Lorenzon L."/>
            <person name="Mandel J.R."/>
            <person name="Marage G."/>
            <person name="Marchand G."/>
            <person name="Marquand E."/>
            <person name="Bret-Mestries E."/>
            <person name="Morien E."/>
            <person name="Nambeesan S."/>
            <person name="Nguyen T."/>
            <person name="Pegot-Espagnet P."/>
            <person name="Pouilly N."/>
            <person name="Raftis F."/>
            <person name="Sallet E."/>
            <person name="Schiex T."/>
            <person name="Thomas J."/>
            <person name="Vandecasteele C."/>
            <person name="Vares D."/>
            <person name="Vear F."/>
            <person name="Vautrin S."/>
            <person name="Crespi M."/>
            <person name="Mangin B."/>
            <person name="Burke J.M."/>
            <person name="Salse J."/>
            <person name="Munos S."/>
            <person name="Vincourt P."/>
            <person name="Rieseberg L.H."/>
            <person name="Langlade N.B."/>
        </authorList>
    </citation>
    <scope>NUCLEOTIDE SEQUENCE</scope>
    <source>
        <tissue evidence="2">Leaves</tissue>
    </source>
</reference>
<accession>A0A9K3JGB7</accession>
<dbReference type="Gene3D" id="2.60.210.10">
    <property type="entry name" value="Apoptosis, Tumor Necrosis Factor Receptor Associated Protein 2, Chain A"/>
    <property type="match status" value="1"/>
</dbReference>
<dbReference type="PANTHER" id="PTHR46162:SF40">
    <property type="entry name" value="TRAF-LIKE FAMILY PROTEIN"/>
    <property type="match status" value="1"/>
</dbReference>
<protein>
    <submittedName>
        <fullName evidence="2">Ubiquitinyl hydrolase 1</fullName>
        <ecNumber evidence="2">3.4.19.12</ecNumber>
    </submittedName>
</protein>
<name>A0A9K3JGB7_HELAN</name>
<keyword evidence="2" id="KW-0378">Hydrolase</keyword>
<dbReference type="EC" id="3.4.19.12" evidence="2"/>
<dbReference type="InterPro" id="IPR002083">
    <property type="entry name" value="MATH/TRAF_dom"/>
</dbReference>
<organism evidence="2 3">
    <name type="scientific">Helianthus annuus</name>
    <name type="common">Common sunflower</name>
    <dbReference type="NCBI Taxonomy" id="4232"/>
    <lineage>
        <taxon>Eukaryota</taxon>
        <taxon>Viridiplantae</taxon>
        <taxon>Streptophyta</taxon>
        <taxon>Embryophyta</taxon>
        <taxon>Tracheophyta</taxon>
        <taxon>Spermatophyta</taxon>
        <taxon>Magnoliopsida</taxon>
        <taxon>eudicotyledons</taxon>
        <taxon>Gunneridae</taxon>
        <taxon>Pentapetalae</taxon>
        <taxon>asterids</taxon>
        <taxon>campanulids</taxon>
        <taxon>Asterales</taxon>
        <taxon>Asteraceae</taxon>
        <taxon>Asteroideae</taxon>
        <taxon>Heliantheae alliance</taxon>
        <taxon>Heliantheae</taxon>
        <taxon>Helianthus</taxon>
    </lineage>
</organism>
<dbReference type="Gramene" id="mRNA:HanXRQr2_Chr03g0110911">
    <property type="protein sequence ID" value="mRNA:HanXRQr2_Chr03g0110911"/>
    <property type="gene ID" value="HanXRQr2_Chr03g0110911"/>
</dbReference>
<dbReference type="CDD" id="cd00121">
    <property type="entry name" value="MATH"/>
    <property type="match status" value="1"/>
</dbReference>
<gene>
    <name evidence="2" type="ORF">HanXRQr2_Chr03g0110911</name>
</gene>
<feature type="domain" description="MATH" evidence="1">
    <location>
        <begin position="10"/>
        <end position="96"/>
    </location>
</feature>
<keyword evidence="3" id="KW-1185">Reference proteome</keyword>
<dbReference type="PANTHER" id="PTHR46162">
    <property type="entry name" value="TRAF-LIKE FAMILY PROTEIN"/>
    <property type="match status" value="1"/>
</dbReference>
<comment type="caution">
    <text evidence="2">The sequence shown here is derived from an EMBL/GenBank/DDBJ whole genome shotgun (WGS) entry which is preliminary data.</text>
</comment>
<proteinExistence type="predicted"/>
<sequence length="96" mass="11099">MFISKRKHEPAHYMLKIESFSLLSEVKTSKIESDVFEACGHKWRLDLYANGNNEENGANHIALYVVICDSKSCPKGWEVCVDVCFFLYIITYIKTM</sequence>